<dbReference type="InterPro" id="IPR014824">
    <property type="entry name" value="Nfu/NifU_N"/>
</dbReference>
<dbReference type="InterPro" id="IPR025989">
    <property type="entry name" value="Virulence_F_dom"/>
</dbReference>
<reference evidence="5 6" key="1">
    <citation type="journal article" date="2018" name="Sci. Rep.">
        <title>A novel species of the marine cyanobacterium Acaryochloris with a unique pigment content and lifestyle.</title>
        <authorList>
            <person name="Partensky F."/>
            <person name="Six C."/>
            <person name="Ratin M."/>
            <person name="Garczarek L."/>
            <person name="Vaulot D."/>
            <person name="Probert I."/>
            <person name="Calteau A."/>
            <person name="Gourvil P."/>
            <person name="Marie D."/>
            <person name="Grebert T."/>
            <person name="Bouchier C."/>
            <person name="Le Panse S."/>
            <person name="Gachenot M."/>
            <person name="Rodriguez F."/>
            <person name="Garrido J.L."/>
        </authorList>
    </citation>
    <scope>NUCLEOTIDE SEQUENCE [LARGE SCALE GENOMIC DNA]</scope>
    <source>
        <strain evidence="5 6">RCC1774</strain>
    </source>
</reference>
<proteinExistence type="predicted"/>
<protein>
    <recommendedName>
        <fullName evidence="4">Scaffold protein Nfu/NifU N-terminal domain-containing protein</fullName>
    </recommendedName>
</protein>
<dbReference type="SUPFAM" id="SSF110836">
    <property type="entry name" value="Hypothetical protein SAV1430"/>
    <property type="match status" value="1"/>
</dbReference>
<evidence type="ECO:0000256" key="2">
    <source>
        <dbReference type="ARBA" id="ARBA00022738"/>
    </source>
</evidence>
<dbReference type="SMART" id="SM00932">
    <property type="entry name" value="Nfu_N"/>
    <property type="match status" value="1"/>
</dbReference>
<dbReference type="Pfam" id="PF13646">
    <property type="entry name" value="HEAT_2"/>
    <property type="match status" value="1"/>
</dbReference>
<gene>
    <name evidence="5" type="ORF">C1752_10365</name>
</gene>
<comment type="caution">
    <text evidence="5">The sequence shown here is derived from an EMBL/GenBank/DDBJ whole genome shotgun (WGS) entry which is preliminary data.</text>
</comment>
<dbReference type="Pfam" id="PF08712">
    <property type="entry name" value="Nfu_N"/>
    <property type="match status" value="1"/>
</dbReference>
<feature type="region of interest" description="Disordered" evidence="3">
    <location>
        <begin position="94"/>
        <end position="114"/>
    </location>
</feature>
<dbReference type="RefSeq" id="WP_110988797.1">
    <property type="nucleotide sequence ID" value="NZ_CAWNWM010000031.1"/>
</dbReference>
<dbReference type="InterPro" id="IPR036498">
    <property type="entry name" value="Nfu/NifU_N_sf"/>
</dbReference>
<dbReference type="OrthoDB" id="420201at2"/>
<dbReference type="InterPro" id="IPR011989">
    <property type="entry name" value="ARM-like"/>
</dbReference>
<keyword evidence="6" id="KW-1185">Reference proteome</keyword>
<dbReference type="Proteomes" id="UP000248857">
    <property type="component" value="Unassembled WGS sequence"/>
</dbReference>
<dbReference type="InterPro" id="IPR004155">
    <property type="entry name" value="PBS_lyase_HEAT"/>
</dbReference>
<dbReference type="Pfam" id="PF13769">
    <property type="entry name" value="Virulence_fact"/>
    <property type="match status" value="1"/>
</dbReference>
<sequence>MKLRSIETTPSPNCMKLNLDEQIGSKPLTLKKDGELTDAPEVFQSLLAIEGIQSVFLIGDFITLTRKGNVDWQPILSEAGSLLGLAEEADSSLSNHLIQQQSSSSVNKGSPAQHQTQNFGQVEVAIQVFRGIPVQVRVIAGDGSRARVALPERFSQALQRTIESTHADYVAERLWSPYQPQFGNPEEIAQQVAEELDILIDDLELAAIEKTAIEQERGREVPIAQKSQQVLMEELRQPDWKRRLKAIQQIEVNSETFSAVTIALKDERNTIRRWAAALMGASERPEAVHPLCQVVLSDRSPIVRRTAGDALSDLGETQANEAMIKALEDSSALVRWRAGRFLNELGDSSAVSPLLQAAELESEFDVRVELLAAIERIQAGKELQLPMWMRISQGKES</sequence>
<feature type="domain" description="Scaffold protein Nfu/NifU N-terminal" evidence="4">
    <location>
        <begin position="4"/>
        <end position="88"/>
    </location>
</feature>
<name>A0A2W1JK93_9CYAN</name>
<dbReference type="AlphaFoldDB" id="A0A2W1JK93"/>
<dbReference type="InterPro" id="IPR016024">
    <property type="entry name" value="ARM-type_fold"/>
</dbReference>
<evidence type="ECO:0000313" key="6">
    <source>
        <dbReference type="Proteomes" id="UP000248857"/>
    </source>
</evidence>
<keyword evidence="2" id="KW-0605">Phycobilisome</keyword>
<evidence type="ECO:0000256" key="1">
    <source>
        <dbReference type="ARBA" id="ARBA00022549"/>
    </source>
</evidence>
<dbReference type="GO" id="GO:0030089">
    <property type="term" value="C:phycobilisome"/>
    <property type="evidence" value="ECO:0007669"/>
    <property type="project" value="UniProtKB-KW"/>
</dbReference>
<organism evidence="5 6">
    <name type="scientific">Acaryochloris thomasi RCC1774</name>
    <dbReference type="NCBI Taxonomy" id="1764569"/>
    <lineage>
        <taxon>Bacteria</taxon>
        <taxon>Bacillati</taxon>
        <taxon>Cyanobacteriota</taxon>
        <taxon>Cyanophyceae</taxon>
        <taxon>Acaryochloridales</taxon>
        <taxon>Acaryochloridaceae</taxon>
        <taxon>Acaryochloris</taxon>
        <taxon>Acaryochloris thomasi</taxon>
    </lineage>
</organism>
<dbReference type="EMBL" id="PQWO01000031">
    <property type="protein sequence ID" value="PZD70644.1"/>
    <property type="molecule type" value="Genomic_DNA"/>
</dbReference>
<dbReference type="Gene3D" id="3.30.1370.70">
    <property type="entry name" value="Scaffold protein Nfu/NifU, N-terminal domain"/>
    <property type="match status" value="1"/>
</dbReference>
<keyword evidence="1" id="KW-0042">Antenna complex</keyword>
<dbReference type="SUPFAM" id="SSF48371">
    <property type="entry name" value="ARM repeat"/>
    <property type="match status" value="1"/>
</dbReference>
<evidence type="ECO:0000313" key="5">
    <source>
        <dbReference type="EMBL" id="PZD70644.1"/>
    </source>
</evidence>
<dbReference type="Gene3D" id="1.25.10.10">
    <property type="entry name" value="Leucine-rich Repeat Variant"/>
    <property type="match status" value="1"/>
</dbReference>
<dbReference type="SMART" id="SM00567">
    <property type="entry name" value="EZ_HEAT"/>
    <property type="match status" value="3"/>
</dbReference>
<accession>A0A2W1JK93</accession>
<evidence type="ECO:0000259" key="4">
    <source>
        <dbReference type="SMART" id="SM00932"/>
    </source>
</evidence>
<evidence type="ECO:0000256" key="3">
    <source>
        <dbReference type="SAM" id="MobiDB-lite"/>
    </source>
</evidence>